<evidence type="ECO:0000256" key="7">
    <source>
        <dbReference type="ARBA" id="ARBA00022989"/>
    </source>
</evidence>
<name>A0A2T4CNK3_9GAMM</name>
<evidence type="ECO:0000313" key="11">
    <source>
        <dbReference type="Proteomes" id="UP000243022"/>
    </source>
</evidence>
<dbReference type="PANTHER" id="PTHR38779">
    <property type="entry name" value="TYPE II SECRETION SYSTEM PROTEIN I-RELATED"/>
    <property type="match status" value="1"/>
</dbReference>
<dbReference type="PANTHER" id="PTHR38779:SF2">
    <property type="entry name" value="TYPE II SECRETION SYSTEM PROTEIN I-RELATED"/>
    <property type="match status" value="1"/>
</dbReference>
<keyword evidence="3" id="KW-1003">Cell membrane</keyword>
<dbReference type="InterPro" id="IPR012902">
    <property type="entry name" value="N_methyl_site"/>
</dbReference>
<protein>
    <submittedName>
        <fullName evidence="10">Uncharacterized protein</fullName>
    </submittedName>
</protein>
<keyword evidence="7 9" id="KW-1133">Transmembrane helix</keyword>
<gene>
    <name evidence="10" type="ORF">C9986_01055</name>
</gene>
<comment type="subcellular location">
    <subcellularLocation>
        <location evidence="1">Cell inner membrane</location>
        <topology evidence="1">Single-pass membrane protein</topology>
    </subcellularLocation>
</comment>
<evidence type="ECO:0000256" key="6">
    <source>
        <dbReference type="ARBA" id="ARBA00022692"/>
    </source>
</evidence>
<dbReference type="NCBIfam" id="TIGR02532">
    <property type="entry name" value="IV_pilin_GFxxxE"/>
    <property type="match status" value="1"/>
</dbReference>
<comment type="caution">
    <text evidence="10">The sequence shown here is derived from an EMBL/GenBank/DDBJ whole genome shotgun (WGS) entry which is preliminary data.</text>
</comment>
<dbReference type="GO" id="GO:0015628">
    <property type="term" value="P:protein secretion by the type II secretion system"/>
    <property type="evidence" value="ECO:0007669"/>
    <property type="project" value="InterPro"/>
</dbReference>
<evidence type="ECO:0000256" key="3">
    <source>
        <dbReference type="ARBA" id="ARBA00022475"/>
    </source>
</evidence>
<dbReference type="EMBL" id="PYVS01000011">
    <property type="protein sequence ID" value="PTB83130.1"/>
    <property type="molecule type" value="Genomic_DNA"/>
</dbReference>
<comment type="similarity">
    <text evidence="2">Belongs to the GSP I family.</text>
</comment>
<keyword evidence="4" id="KW-0488">Methylation</keyword>
<dbReference type="GO" id="GO:0005886">
    <property type="term" value="C:plasma membrane"/>
    <property type="evidence" value="ECO:0007669"/>
    <property type="project" value="UniProtKB-SubCell"/>
</dbReference>
<dbReference type="InterPro" id="IPR010052">
    <property type="entry name" value="T2SS_protein-GspI"/>
</dbReference>
<keyword evidence="8 9" id="KW-0472">Membrane</keyword>
<evidence type="ECO:0000256" key="9">
    <source>
        <dbReference type="SAM" id="Phobius"/>
    </source>
</evidence>
<dbReference type="SUPFAM" id="SSF54523">
    <property type="entry name" value="Pili subunits"/>
    <property type="match status" value="1"/>
</dbReference>
<accession>A0A2T4CNK3</accession>
<keyword evidence="6 9" id="KW-0812">Transmembrane</keyword>
<dbReference type="GO" id="GO:0015627">
    <property type="term" value="C:type II protein secretion system complex"/>
    <property type="evidence" value="ECO:0007669"/>
    <property type="project" value="InterPro"/>
</dbReference>
<evidence type="ECO:0000256" key="1">
    <source>
        <dbReference type="ARBA" id="ARBA00004377"/>
    </source>
</evidence>
<dbReference type="Pfam" id="PF07963">
    <property type="entry name" value="N_methyl"/>
    <property type="match status" value="1"/>
</dbReference>
<dbReference type="InterPro" id="IPR045584">
    <property type="entry name" value="Pilin-like"/>
</dbReference>
<evidence type="ECO:0000256" key="4">
    <source>
        <dbReference type="ARBA" id="ARBA00022481"/>
    </source>
</evidence>
<evidence type="ECO:0000256" key="8">
    <source>
        <dbReference type="ARBA" id="ARBA00023136"/>
    </source>
</evidence>
<sequence length="656" mass="70802">MISKSSRQHGRGFTFVELLVALVIIAVGVAGLVSLQRTYLQSSERAAQRTEALEIAQERLEQLRFENFADLASGADTEARGERTFDVAWTVANRYYTNTWLGDGAPGLPDPLPAQPDAKSIDITVGWQSRGGDAEAITVEAWLGSLTGRDGGLIVTAPEPREEPRVIYNPGAAPEVIAVRLTDDDNANVFQVKETTRPTPQVDRSGDNLTVRFDTVTYDEATQTQRIEDFATVNCTCELAGVGEGSTPNRLILEDGRLTLDPDGNQMVNKVYGVPADDNQPELCTQCCRDHHDNNDMVAAGTVYKTDSNRTGTGNHRHYGPGGLFNLFTVSVTSAGSEYEESCRLRRIDGFYAMYPDWQLQSLTTTSADYLINAAGAAAYTDYVRSVVRALVLGTALPAELADRDIEVYPGAYQMIGRGIYLDTMSPEHLAAVRAAINNNEDDWLTKVPFYEVNLTLLGDWDASQSAIASITNEPIETIVDPESSYYGTYSRGRVRALTGGNSEMTLEVLGGNAGVLGSVATHPNETNGELESSLTVSVIADEGGGDGGGEEDGQSFYSVIGEVNCLMMQNNGNYRSCTNRYYNSVSISTSNLNISCSYSKQGNADTGSYSCSGIPAGTSFTISFSSDAGGVFQPGTITVSNLQQNEQYNVLMTVD</sequence>
<feature type="transmembrane region" description="Helical" evidence="9">
    <location>
        <begin position="12"/>
        <end position="35"/>
    </location>
</feature>
<dbReference type="Proteomes" id="UP000243022">
    <property type="component" value="Unassembled WGS sequence"/>
</dbReference>
<evidence type="ECO:0000256" key="5">
    <source>
        <dbReference type="ARBA" id="ARBA00022519"/>
    </source>
</evidence>
<evidence type="ECO:0000313" key="10">
    <source>
        <dbReference type="EMBL" id="PTB83130.1"/>
    </source>
</evidence>
<dbReference type="AlphaFoldDB" id="A0A2T4CNK3"/>
<proteinExistence type="inferred from homology"/>
<organism evidence="10 11">
    <name type="scientific">Pseudidiomarina aestuarii</name>
    <dbReference type="NCBI Taxonomy" id="624146"/>
    <lineage>
        <taxon>Bacteria</taxon>
        <taxon>Pseudomonadati</taxon>
        <taxon>Pseudomonadota</taxon>
        <taxon>Gammaproteobacteria</taxon>
        <taxon>Alteromonadales</taxon>
        <taxon>Idiomarinaceae</taxon>
        <taxon>Pseudidiomarina</taxon>
    </lineage>
</organism>
<reference evidence="10 11" key="1">
    <citation type="submission" date="2018-03" db="EMBL/GenBank/DDBJ databases">
        <title>Cross-interface Injection: A General Nanoliter Liquid Handling Method Applied to Single Cells Genome Amplification Automated Nanoliter Liquid Handling Applied to Single Cell Multiple Displacement Amplification.</title>
        <authorList>
            <person name="Yun J."/>
            <person name="Xu P."/>
            <person name="Xu J."/>
            <person name="Dai X."/>
            <person name="Wang Y."/>
            <person name="Zheng X."/>
            <person name="Cao C."/>
            <person name="Yi Q."/>
            <person name="Zhu Y."/>
            <person name="Wang L."/>
            <person name="Dong Z."/>
            <person name="Huang Y."/>
            <person name="Huang L."/>
            <person name="Du W."/>
        </authorList>
    </citation>
    <scope>NUCLEOTIDE SEQUENCE [LARGE SCALE GENOMIC DNA]</scope>
    <source>
        <strain evidence="10 11">Z-E1-2</strain>
    </source>
</reference>
<keyword evidence="5" id="KW-0997">Cell inner membrane</keyword>
<evidence type="ECO:0000256" key="2">
    <source>
        <dbReference type="ARBA" id="ARBA00008358"/>
    </source>
</evidence>